<dbReference type="Pfam" id="PF02875">
    <property type="entry name" value="Mur_ligase_C"/>
    <property type="match status" value="1"/>
</dbReference>
<dbReference type="EC" id="6.3.2.13" evidence="7"/>
<evidence type="ECO:0000259" key="11">
    <source>
        <dbReference type="Pfam" id="PF08245"/>
    </source>
</evidence>
<evidence type="ECO:0000256" key="3">
    <source>
        <dbReference type="ARBA" id="ARBA00022960"/>
    </source>
</evidence>
<dbReference type="NCBIfam" id="NF001126">
    <property type="entry name" value="PRK00139.1-4"/>
    <property type="match status" value="1"/>
</dbReference>
<keyword evidence="4 7" id="KW-0573">Peptidoglycan synthesis</keyword>
<dbReference type="InterPro" id="IPR036565">
    <property type="entry name" value="Mur-like_cat_sf"/>
</dbReference>
<evidence type="ECO:0000256" key="8">
    <source>
        <dbReference type="RuleBase" id="RU004135"/>
    </source>
</evidence>
<name>A0ABP9D0F4_9BACT</name>
<dbReference type="SUPFAM" id="SSF63418">
    <property type="entry name" value="MurE/MurF N-terminal domain"/>
    <property type="match status" value="1"/>
</dbReference>
<dbReference type="PANTHER" id="PTHR23135:SF4">
    <property type="entry name" value="UDP-N-ACETYLMURAMOYL-L-ALANYL-D-GLUTAMATE--2,6-DIAMINOPIMELATE LIGASE MURE HOMOLOG, CHLOROPLASTIC"/>
    <property type="match status" value="1"/>
</dbReference>
<feature type="binding site" evidence="7">
    <location>
        <position position="30"/>
    </location>
    <ligand>
        <name>UDP-N-acetyl-alpha-D-muramoyl-L-alanyl-D-glutamate</name>
        <dbReference type="ChEBI" id="CHEBI:83900"/>
    </ligand>
</feature>
<sequence length="485" mass="53831">MTKRIEDILEGITYQLIQGDLSVEIDHLQLDSRKVEEKGLFIAVKGSEADGHQFIPKAITQGAVAVVCEDLPEDLIEGVTYIQIEHTGKAAGHLASAFYDHPSRKLKLVGITGTNGKTTTVMLLHQLFRKMGYNAGVLSTIENKINETIIPTKLTTPDAVTINALMAEMVKANCTHCFMEASSHAIVQERIAGLSFDVAIFSNISHDHLDYHGTFPEYIKAKKKLFDQLPASAHALVNADDRRGAIMLQNCKAKHHTFALKSMADFKGKLVDNTFEGLLMEIDQKEVWFQLIGDFNAYNLLGVYGAAVLLGEPSDEVLTVLSEIRSADGRFEQIISPENVRAIVDYAHTPDALENVLKTIQQLRIEGERIITVVGCGGNRDKTKRPVMAKTATTYSDLVVLTSDNPRFEDPEEILNDMMEGITPVTERKVSKVVDRKEAIKIACQMAQPNDVILVAGKGHETYQEIKGERYPFDDREILKLALKK</sequence>
<dbReference type="HAMAP" id="MF_00208">
    <property type="entry name" value="MurE"/>
    <property type="match status" value="1"/>
</dbReference>
<dbReference type="InterPro" id="IPR035911">
    <property type="entry name" value="MurE/MurF_N"/>
</dbReference>
<evidence type="ECO:0000259" key="9">
    <source>
        <dbReference type="Pfam" id="PF01225"/>
    </source>
</evidence>
<dbReference type="PANTHER" id="PTHR23135">
    <property type="entry name" value="MUR LIGASE FAMILY MEMBER"/>
    <property type="match status" value="1"/>
</dbReference>
<feature type="binding site" evidence="7">
    <location>
        <position position="182"/>
    </location>
    <ligand>
        <name>UDP-N-acetyl-alpha-D-muramoyl-L-alanyl-D-glutamate</name>
        <dbReference type="ChEBI" id="CHEBI:83900"/>
    </ligand>
</feature>
<dbReference type="Pfam" id="PF01225">
    <property type="entry name" value="Mur_ligase"/>
    <property type="match status" value="1"/>
</dbReference>
<keyword evidence="13" id="KW-1185">Reference proteome</keyword>
<feature type="binding site" evidence="7">
    <location>
        <begin position="155"/>
        <end position="156"/>
    </location>
    <ligand>
        <name>UDP-N-acetyl-alpha-D-muramoyl-L-alanyl-D-glutamate</name>
        <dbReference type="ChEBI" id="CHEBI:83900"/>
    </ligand>
</feature>
<feature type="short sequence motif" description="Meso-diaminopimelate recognition motif" evidence="7">
    <location>
        <begin position="404"/>
        <end position="407"/>
    </location>
</feature>
<evidence type="ECO:0000256" key="1">
    <source>
        <dbReference type="ARBA" id="ARBA00005898"/>
    </source>
</evidence>
<feature type="binding site" evidence="7">
    <location>
        <begin position="113"/>
        <end position="119"/>
    </location>
    <ligand>
        <name>ATP</name>
        <dbReference type="ChEBI" id="CHEBI:30616"/>
    </ligand>
</feature>
<dbReference type="Gene3D" id="3.40.1390.10">
    <property type="entry name" value="MurE/MurF, N-terminal domain"/>
    <property type="match status" value="1"/>
</dbReference>
<feature type="domain" description="Mur ligase C-terminal" evidence="10">
    <location>
        <begin position="329"/>
        <end position="459"/>
    </location>
</feature>
<comment type="function">
    <text evidence="7">Catalyzes the addition of meso-diaminopimelic acid to the nucleotide precursor UDP-N-acetylmuramoyl-L-alanyl-D-glutamate (UMAG) in the biosynthesis of bacterial cell-wall peptidoglycan.</text>
</comment>
<dbReference type="Pfam" id="PF08245">
    <property type="entry name" value="Mur_ligase_M"/>
    <property type="match status" value="1"/>
</dbReference>
<dbReference type="SUPFAM" id="SSF53244">
    <property type="entry name" value="MurD-like peptide ligases, peptide-binding domain"/>
    <property type="match status" value="1"/>
</dbReference>
<feature type="binding site" evidence="7">
    <location>
        <begin position="404"/>
        <end position="407"/>
    </location>
    <ligand>
        <name>meso-2,6-diaminopimelate</name>
        <dbReference type="ChEBI" id="CHEBI:57791"/>
    </ligand>
</feature>
<dbReference type="Gene3D" id="3.40.1190.10">
    <property type="entry name" value="Mur-like, catalytic domain"/>
    <property type="match status" value="1"/>
</dbReference>
<dbReference type="EMBL" id="BAABJX010000007">
    <property type="protein sequence ID" value="GAA4822828.1"/>
    <property type="molecule type" value="Genomic_DNA"/>
</dbReference>
<dbReference type="InterPro" id="IPR000713">
    <property type="entry name" value="Mur_ligase_N"/>
</dbReference>
<keyword evidence="7 12" id="KW-0436">Ligase</keyword>
<evidence type="ECO:0000256" key="6">
    <source>
        <dbReference type="ARBA" id="ARBA00023316"/>
    </source>
</evidence>
<accession>A0ABP9D0F4</accession>
<dbReference type="RefSeq" id="WP_345368764.1">
    <property type="nucleotide sequence ID" value="NZ_BAABJX010000007.1"/>
</dbReference>
<keyword evidence="7" id="KW-0963">Cytoplasm</keyword>
<keyword evidence="6 7" id="KW-0961">Cell wall biogenesis/degradation</keyword>
<comment type="catalytic activity">
    <reaction evidence="7">
        <text>UDP-N-acetyl-alpha-D-muramoyl-L-alanyl-D-glutamate + meso-2,6-diaminopimelate + ATP = UDP-N-acetyl-alpha-D-muramoyl-L-alanyl-gamma-D-glutamyl-meso-2,6-diaminopimelate + ADP + phosphate + H(+)</text>
        <dbReference type="Rhea" id="RHEA:23676"/>
        <dbReference type="ChEBI" id="CHEBI:15378"/>
        <dbReference type="ChEBI" id="CHEBI:30616"/>
        <dbReference type="ChEBI" id="CHEBI:43474"/>
        <dbReference type="ChEBI" id="CHEBI:57791"/>
        <dbReference type="ChEBI" id="CHEBI:83900"/>
        <dbReference type="ChEBI" id="CHEBI:83905"/>
        <dbReference type="ChEBI" id="CHEBI:456216"/>
        <dbReference type="EC" id="6.3.2.13"/>
    </reaction>
</comment>
<feature type="binding site" evidence="7">
    <location>
        <position position="457"/>
    </location>
    <ligand>
        <name>meso-2,6-diaminopimelate</name>
        <dbReference type="ChEBI" id="CHEBI:57791"/>
    </ligand>
</feature>
<evidence type="ECO:0000313" key="13">
    <source>
        <dbReference type="Proteomes" id="UP001500298"/>
    </source>
</evidence>
<proteinExistence type="inferred from homology"/>
<keyword evidence="5 7" id="KW-0131">Cell cycle</keyword>
<comment type="cofactor">
    <cofactor evidence="7">
        <name>Mg(2+)</name>
        <dbReference type="ChEBI" id="CHEBI:18420"/>
    </cofactor>
</comment>
<feature type="binding site" evidence="7">
    <location>
        <position position="32"/>
    </location>
    <ligand>
        <name>UDP-N-acetyl-alpha-D-muramoyl-L-alanyl-D-glutamate</name>
        <dbReference type="ChEBI" id="CHEBI:83900"/>
    </ligand>
</feature>
<organism evidence="12 13">
    <name type="scientific">Algivirga pacifica</name>
    <dbReference type="NCBI Taxonomy" id="1162670"/>
    <lineage>
        <taxon>Bacteria</taxon>
        <taxon>Pseudomonadati</taxon>
        <taxon>Bacteroidota</taxon>
        <taxon>Cytophagia</taxon>
        <taxon>Cytophagales</taxon>
        <taxon>Flammeovirgaceae</taxon>
        <taxon>Algivirga</taxon>
    </lineage>
</organism>
<evidence type="ECO:0000256" key="5">
    <source>
        <dbReference type="ARBA" id="ARBA00023306"/>
    </source>
</evidence>
<evidence type="ECO:0000256" key="2">
    <source>
        <dbReference type="ARBA" id="ARBA00022618"/>
    </source>
</evidence>
<dbReference type="InterPro" id="IPR005761">
    <property type="entry name" value="UDP-N-AcMur-Glu-dNH2Pim_ligase"/>
</dbReference>
<reference evidence="13" key="1">
    <citation type="journal article" date="2019" name="Int. J. Syst. Evol. Microbiol.">
        <title>The Global Catalogue of Microorganisms (GCM) 10K type strain sequencing project: providing services to taxonomists for standard genome sequencing and annotation.</title>
        <authorList>
            <consortium name="The Broad Institute Genomics Platform"/>
            <consortium name="The Broad Institute Genome Sequencing Center for Infectious Disease"/>
            <person name="Wu L."/>
            <person name="Ma J."/>
        </authorList>
    </citation>
    <scope>NUCLEOTIDE SEQUENCE [LARGE SCALE GENOMIC DNA]</scope>
    <source>
        <strain evidence="13">JCM 18326</strain>
    </source>
</reference>
<dbReference type="InterPro" id="IPR036615">
    <property type="entry name" value="Mur_ligase_C_dom_sf"/>
</dbReference>
<feature type="domain" description="Mur ligase N-terminal catalytic" evidence="9">
    <location>
        <begin position="24"/>
        <end position="99"/>
    </location>
</feature>
<feature type="binding site" evidence="7">
    <location>
        <position position="380"/>
    </location>
    <ligand>
        <name>meso-2,6-diaminopimelate</name>
        <dbReference type="ChEBI" id="CHEBI:57791"/>
    </ligand>
</feature>
<dbReference type="InterPro" id="IPR004101">
    <property type="entry name" value="Mur_ligase_C"/>
</dbReference>
<keyword evidence="7" id="KW-0460">Magnesium</keyword>
<gene>
    <name evidence="7" type="primary">murE</name>
    <name evidence="12" type="ORF">GCM10023331_04020</name>
</gene>
<feature type="binding site" evidence="7">
    <location>
        <position position="461"/>
    </location>
    <ligand>
        <name>meso-2,6-diaminopimelate</name>
        <dbReference type="ChEBI" id="CHEBI:57791"/>
    </ligand>
</feature>
<evidence type="ECO:0000259" key="10">
    <source>
        <dbReference type="Pfam" id="PF02875"/>
    </source>
</evidence>
<feature type="binding site" evidence="7">
    <location>
        <position position="190"/>
    </location>
    <ligand>
        <name>UDP-N-acetyl-alpha-D-muramoyl-L-alanyl-D-glutamate</name>
        <dbReference type="ChEBI" id="CHEBI:83900"/>
    </ligand>
</feature>
<comment type="caution">
    <text evidence="7">Lacks conserved residue(s) required for the propagation of feature annotation.</text>
</comment>
<keyword evidence="2 7" id="KW-0132">Cell division</keyword>
<dbReference type="Proteomes" id="UP001500298">
    <property type="component" value="Unassembled WGS sequence"/>
</dbReference>
<protein>
    <recommendedName>
        <fullName evidence="7">UDP-N-acetylmuramoyl-L-alanyl-D-glutamate--2,6-diaminopimelate ligase</fullName>
        <ecNumber evidence="7">6.3.2.13</ecNumber>
    </recommendedName>
    <alternativeName>
        <fullName evidence="7">Meso-A2pm-adding enzyme</fullName>
    </alternativeName>
    <alternativeName>
        <fullName evidence="7">Meso-diaminopimelate-adding enzyme</fullName>
    </alternativeName>
    <alternativeName>
        <fullName evidence="7">UDP-MurNAc-L-Ala-D-Glu:meso-diaminopimelate ligase</fullName>
    </alternativeName>
    <alternativeName>
        <fullName evidence="7">UDP-MurNAc-tripeptide synthetase</fullName>
    </alternativeName>
    <alternativeName>
        <fullName evidence="7">UDP-N-acetylmuramyl-tripeptide synthetase</fullName>
    </alternativeName>
</protein>
<comment type="caution">
    <text evidence="12">The sequence shown here is derived from an EMBL/GenBank/DDBJ whole genome shotgun (WGS) entry which is preliminary data.</text>
</comment>
<evidence type="ECO:0000313" key="12">
    <source>
        <dbReference type="EMBL" id="GAA4822828.1"/>
    </source>
</evidence>
<comment type="subcellular location">
    <subcellularLocation>
        <location evidence="7 8">Cytoplasm</location>
    </subcellularLocation>
</comment>
<feature type="modified residue" description="N6-carboxylysine" evidence="7">
    <location>
        <position position="222"/>
    </location>
</feature>
<comment type="pathway">
    <text evidence="7 8">Cell wall biogenesis; peptidoglycan biosynthesis.</text>
</comment>
<dbReference type="InterPro" id="IPR013221">
    <property type="entry name" value="Mur_ligase_cen"/>
</dbReference>
<feature type="domain" description="Mur ligase central" evidence="11">
    <location>
        <begin position="111"/>
        <end position="306"/>
    </location>
</feature>
<feature type="binding site" evidence="7">
    <location>
        <position position="188"/>
    </location>
    <ligand>
        <name>UDP-N-acetyl-alpha-D-muramoyl-L-alanyl-D-glutamate</name>
        <dbReference type="ChEBI" id="CHEBI:83900"/>
    </ligand>
</feature>
<keyword evidence="7" id="KW-0547">Nucleotide-binding</keyword>
<comment type="similarity">
    <text evidence="1 7">Belongs to the MurCDEF family. MurE subfamily.</text>
</comment>
<keyword evidence="7" id="KW-0067">ATP-binding</keyword>
<comment type="PTM">
    <text evidence="7">Carboxylation is probably crucial for Mg(2+) binding and, consequently, for the gamma-phosphate positioning of ATP.</text>
</comment>
<dbReference type="GO" id="GO:0016874">
    <property type="term" value="F:ligase activity"/>
    <property type="evidence" value="ECO:0007669"/>
    <property type="project" value="UniProtKB-KW"/>
</dbReference>
<keyword evidence="3 7" id="KW-0133">Cell shape</keyword>
<dbReference type="NCBIfam" id="NF001124">
    <property type="entry name" value="PRK00139.1-2"/>
    <property type="match status" value="1"/>
</dbReference>
<evidence type="ECO:0000256" key="7">
    <source>
        <dbReference type="HAMAP-Rule" id="MF_00208"/>
    </source>
</evidence>
<dbReference type="SUPFAM" id="SSF53623">
    <property type="entry name" value="MurD-like peptide ligases, catalytic domain"/>
    <property type="match status" value="1"/>
</dbReference>
<evidence type="ECO:0000256" key="4">
    <source>
        <dbReference type="ARBA" id="ARBA00022984"/>
    </source>
</evidence>
<dbReference type="NCBIfam" id="TIGR01085">
    <property type="entry name" value="murE"/>
    <property type="match status" value="1"/>
</dbReference>
<dbReference type="Gene3D" id="3.90.190.20">
    <property type="entry name" value="Mur ligase, C-terminal domain"/>
    <property type="match status" value="1"/>
</dbReference>